<dbReference type="InterPro" id="IPR056510">
    <property type="entry name" value="WapI"/>
</dbReference>
<gene>
    <name evidence="1" type="ORF">LX97_01922</name>
</gene>
<dbReference type="EMBL" id="QKZR01000002">
    <property type="protein sequence ID" value="PZX41140.1"/>
    <property type="molecule type" value="Genomic_DNA"/>
</dbReference>
<evidence type="ECO:0000313" key="1">
    <source>
        <dbReference type="EMBL" id="PZX41140.1"/>
    </source>
</evidence>
<reference evidence="1 2" key="1">
    <citation type="submission" date="2018-06" db="EMBL/GenBank/DDBJ databases">
        <title>Genomic Encyclopedia of Archaeal and Bacterial Type Strains, Phase II (KMG-II): from individual species to whole genera.</title>
        <authorList>
            <person name="Goeker M."/>
        </authorList>
    </citation>
    <scope>NUCLEOTIDE SEQUENCE [LARGE SCALE GENOMIC DNA]</scope>
    <source>
        <strain evidence="1 2">DSM 17205</strain>
    </source>
</reference>
<dbReference type="RefSeq" id="WP_041567079.1">
    <property type="nucleotide sequence ID" value="NZ_QKZR01000002.1"/>
</dbReference>
<name>A0ABX5PYZ6_9FLAO</name>
<accession>A0ABX5PYZ6</accession>
<evidence type="ECO:0000313" key="2">
    <source>
        <dbReference type="Proteomes" id="UP000248584"/>
    </source>
</evidence>
<comment type="caution">
    <text evidence="1">The sequence shown here is derived from an EMBL/GenBank/DDBJ whole genome shotgun (WGS) entry which is preliminary data.</text>
</comment>
<protein>
    <submittedName>
        <fullName evidence="1">Uncharacterized protein</fullName>
    </submittedName>
</protein>
<keyword evidence="2" id="KW-1185">Reference proteome</keyword>
<proteinExistence type="predicted"/>
<organism evidence="1 2">
    <name type="scientific">Nonlabens dokdonensis</name>
    <dbReference type="NCBI Taxonomy" id="328515"/>
    <lineage>
        <taxon>Bacteria</taxon>
        <taxon>Pseudomonadati</taxon>
        <taxon>Bacteroidota</taxon>
        <taxon>Flavobacteriia</taxon>
        <taxon>Flavobacteriales</taxon>
        <taxon>Flavobacteriaceae</taxon>
        <taxon>Nonlabens</taxon>
    </lineage>
</organism>
<dbReference type="Proteomes" id="UP000248584">
    <property type="component" value="Unassembled WGS sequence"/>
</dbReference>
<sequence length="143" mass="16579">MNHSIEFPGENGYLKLEILEVYGFPNSTCFEGGYSCKMEIEIKCDCYYLKNTFYSSTGIISELYDELNKCNINLNGKANFSSCEYDVEFEIIYSNGKIEIVGKHQQHLNSDTFLNFIIFSDQSYFKSTLKELEKIMISYPTPR</sequence>
<dbReference type="Pfam" id="PF24716">
    <property type="entry name" value="WapI"/>
    <property type="match status" value="1"/>
</dbReference>